<protein>
    <submittedName>
        <fullName evidence="1">Uncharacterized protein</fullName>
    </submittedName>
</protein>
<dbReference type="EMBL" id="BAABFN010000001">
    <property type="protein sequence ID" value="GAA4304122.1"/>
    <property type="molecule type" value="Genomic_DNA"/>
</dbReference>
<comment type="caution">
    <text evidence="1">The sequence shown here is derived from an EMBL/GenBank/DDBJ whole genome shotgun (WGS) entry which is preliminary data.</text>
</comment>
<name>A0ABP8FHX9_9BACT</name>
<sequence length="113" mass="13000">MRYINRGFGRFFVFPVSNHHIIDGGMVEFIGQNYDVWDNIDFLLKNFDQDTIPGFNGIVARYDIYRTPTSGIVYRNGQKAKNVRTEIVRVRGKDMERLASTPVLDSLPVQDGQ</sequence>
<gene>
    <name evidence="1" type="ORF">GCM10023143_08220</name>
</gene>
<reference evidence="2" key="1">
    <citation type="journal article" date="2019" name="Int. J. Syst. Evol. Microbiol.">
        <title>The Global Catalogue of Microorganisms (GCM) 10K type strain sequencing project: providing services to taxonomists for standard genome sequencing and annotation.</title>
        <authorList>
            <consortium name="The Broad Institute Genomics Platform"/>
            <consortium name="The Broad Institute Genome Sequencing Center for Infectious Disease"/>
            <person name="Wu L."/>
            <person name="Ma J."/>
        </authorList>
    </citation>
    <scope>NUCLEOTIDE SEQUENCE [LARGE SCALE GENOMIC DNA]</scope>
    <source>
        <strain evidence="2">JCM 17664</strain>
    </source>
</reference>
<evidence type="ECO:0000313" key="2">
    <source>
        <dbReference type="Proteomes" id="UP001501207"/>
    </source>
</evidence>
<dbReference type="Proteomes" id="UP001501207">
    <property type="component" value="Unassembled WGS sequence"/>
</dbReference>
<keyword evidence="2" id="KW-1185">Reference proteome</keyword>
<accession>A0ABP8FHX9</accession>
<proteinExistence type="predicted"/>
<evidence type="ECO:0000313" key="1">
    <source>
        <dbReference type="EMBL" id="GAA4304122.1"/>
    </source>
</evidence>
<organism evidence="1 2">
    <name type="scientific">Compostibacter hankyongensis</name>
    <dbReference type="NCBI Taxonomy" id="1007089"/>
    <lineage>
        <taxon>Bacteria</taxon>
        <taxon>Pseudomonadati</taxon>
        <taxon>Bacteroidota</taxon>
        <taxon>Chitinophagia</taxon>
        <taxon>Chitinophagales</taxon>
        <taxon>Chitinophagaceae</taxon>
        <taxon>Compostibacter</taxon>
    </lineage>
</organism>